<feature type="transmembrane region" description="Helical" evidence="1">
    <location>
        <begin position="12"/>
        <end position="34"/>
    </location>
</feature>
<dbReference type="AlphaFoldDB" id="A0A9D1WS83"/>
<reference evidence="2" key="1">
    <citation type="journal article" date="2021" name="PeerJ">
        <title>Extensive microbial diversity within the chicken gut microbiome revealed by metagenomics and culture.</title>
        <authorList>
            <person name="Gilroy R."/>
            <person name="Ravi A."/>
            <person name="Getino M."/>
            <person name="Pursley I."/>
            <person name="Horton D.L."/>
            <person name="Alikhan N.F."/>
            <person name="Baker D."/>
            <person name="Gharbi K."/>
            <person name="Hall N."/>
            <person name="Watson M."/>
            <person name="Adriaenssens E.M."/>
            <person name="Foster-Nyarko E."/>
            <person name="Jarju S."/>
            <person name="Secka A."/>
            <person name="Antonio M."/>
            <person name="Oren A."/>
            <person name="Chaudhuri R.R."/>
            <person name="La Ragione R."/>
            <person name="Hildebrand F."/>
            <person name="Pallen M.J."/>
        </authorList>
    </citation>
    <scope>NUCLEOTIDE SEQUENCE</scope>
    <source>
        <strain evidence="2">CHK188-5543</strain>
    </source>
</reference>
<reference evidence="2" key="2">
    <citation type="submission" date="2021-04" db="EMBL/GenBank/DDBJ databases">
        <authorList>
            <person name="Gilroy R."/>
        </authorList>
    </citation>
    <scope>NUCLEOTIDE SEQUENCE</scope>
    <source>
        <strain evidence="2">CHK188-5543</strain>
    </source>
</reference>
<sequence>MNPQEERSFSLLPLLLPAAASLLVVCAAAGYLLYRFCQERAYRARWRDYDDCGV</sequence>
<keyword evidence="1" id="KW-1133">Transmembrane helix</keyword>
<evidence type="ECO:0000256" key="1">
    <source>
        <dbReference type="SAM" id="Phobius"/>
    </source>
</evidence>
<dbReference type="EMBL" id="DXES01000180">
    <property type="protein sequence ID" value="HIX66294.1"/>
    <property type="molecule type" value="Genomic_DNA"/>
</dbReference>
<name>A0A9D1WS83_9FIRM</name>
<dbReference type="Proteomes" id="UP000886800">
    <property type="component" value="Unassembled WGS sequence"/>
</dbReference>
<gene>
    <name evidence="2" type="ORF">H9736_08610</name>
</gene>
<keyword evidence="1" id="KW-0812">Transmembrane</keyword>
<evidence type="ECO:0000313" key="3">
    <source>
        <dbReference type="Proteomes" id="UP000886800"/>
    </source>
</evidence>
<accession>A0A9D1WS83</accession>
<comment type="caution">
    <text evidence="2">The sequence shown here is derived from an EMBL/GenBank/DDBJ whole genome shotgun (WGS) entry which is preliminary data.</text>
</comment>
<organism evidence="2 3">
    <name type="scientific">Candidatus Anaerotruncus excrementipullorum</name>
    <dbReference type="NCBI Taxonomy" id="2838465"/>
    <lineage>
        <taxon>Bacteria</taxon>
        <taxon>Bacillati</taxon>
        <taxon>Bacillota</taxon>
        <taxon>Clostridia</taxon>
        <taxon>Eubacteriales</taxon>
        <taxon>Oscillospiraceae</taxon>
        <taxon>Anaerotruncus</taxon>
    </lineage>
</organism>
<protein>
    <submittedName>
        <fullName evidence="2">Uncharacterized protein</fullName>
    </submittedName>
</protein>
<proteinExistence type="predicted"/>
<evidence type="ECO:0000313" key="2">
    <source>
        <dbReference type="EMBL" id="HIX66294.1"/>
    </source>
</evidence>
<keyword evidence="1" id="KW-0472">Membrane</keyword>